<dbReference type="EMBL" id="KZ819446">
    <property type="protein sequence ID" value="PWN39769.1"/>
    <property type="molecule type" value="Genomic_DNA"/>
</dbReference>
<gene>
    <name evidence="2" type="ORF">IE81DRAFT_258669</name>
</gene>
<protein>
    <submittedName>
        <fullName evidence="2">Uncharacterized protein</fullName>
    </submittedName>
</protein>
<accession>A0A316VQ51</accession>
<feature type="region of interest" description="Disordered" evidence="1">
    <location>
        <begin position="46"/>
        <end position="84"/>
    </location>
</feature>
<dbReference type="AlphaFoldDB" id="A0A316VQ51"/>
<name>A0A316VQ51_9BASI</name>
<feature type="compositionally biased region" description="Low complexity" evidence="1">
    <location>
        <begin position="58"/>
        <end position="73"/>
    </location>
</feature>
<feature type="region of interest" description="Disordered" evidence="1">
    <location>
        <begin position="101"/>
        <end position="127"/>
    </location>
</feature>
<keyword evidence="3" id="KW-1185">Reference proteome</keyword>
<evidence type="ECO:0000256" key="1">
    <source>
        <dbReference type="SAM" id="MobiDB-lite"/>
    </source>
</evidence>
<proteinExistence type="predicted"/>
<feature type="compositionally biased region" description="Polar residues" evidence="1">
    <location>
        <begin position="112"/>
        <end position="121"/>
    </location>
</feature>
<dbReference type="InParanoid" id="A0A316VQ51"/>
<reference evidence="2 3" key="1">
    <citation type="journal article" date="2018" name="Mol. Biol. Evol.">
        <title>Broad Genomic Sampling Reveals a Smut Pathogenic Ancestry of the Fungal Clade Ustilaginomycotina.</title>
        <authorList>
            <person name="Kijpornyongpan T."/>
            <person name="Mondo S.J."/>
            <person name="Barry K."/>
            <person name="Sandor L."/>
            <person name="Lee J."/>
            <person name="Lipzen A."/>
            <person name="Pangilinan J."/>
            <person name="LaButti K."/>
            <person name="Hainaut M."/>
            <person name="Henrissat B."/>
            <person name="Grigoriev I.V."/>
            <person name="Spatafora J.W."/>
            <person name="Aime M.C."/>
        </authorList>
    </citation>
    <scope>NUCLEOTIDE SEQUENCE [LARGE SCALE GENOMIC DNA]</scope>
    <source>
        <strain evidence="2 3">MCA 4658</strain>
    </source>
</reference>
<evidence type="ECO:0000313" key="2">
    <source>
        <dbReference type="EMBL" id="PWN39769.1"/>
    </source>
</evidence>
<dbReference type="RefSeq" id="XP_025366929.1">
    <property type="nucleotide sequence ID" value="XM_025511376.1"/>
</dbReference>
<evidence type="ECO:0000313" key="3">
    <source>
        <dbReference type="Proteomes" id="UP000245783"/>
    </source>
</evidence>
<feature type="compositionally biased region" description="Polar residues" evidence="1">
    <location>
        <begin position="74"/>
        <end position="84"/>
    </location>
</feature>
<sequence>MTAGSFFTTTTIPSYLSLRSHSPLVWPSASMSTMCISNADCWPSRAGRQSCGRRTASRRCSIPSSLSSPQRSSACKQASSTPKLSQRWSFKRTYDVITSDDAARVDRHHHSNQAPSTPSSRRANRRW</sequence>
<organism evidence="2 3">
    <name type="scientific">Ceraceosorus guamensis</name>
    <dbReference type="NCBI Taxonomy" id="1522189"/>
    <lineage>
        <taxon>Eukaryota</taxon>
        <taxon>Fungi</taxon>
        <taxon>Dikarya</taxon>
        <taxon>Basidiomycota</taxon>
        <taxon>Ustilaginomycotina</taxon>
        <taxon>Exobasidiomycetes</taxon>
        <taxon>Ceraceosorales</taxon>
        <taxon>Ceraceosoraceae</taxon>
        <taxon>Ceraceosorus</taxon>
    </lineage>
</organism>
<dbReference type="Proteomes" id="UP000245783">
    <property type="component" value="Unassembled WGS sequence"/>
</dbReference>
<dbReference type="GeneID" id="37033246"/>